<evidence type="ECO:0000313" key="2">
    <source>
        <dbReference type="EMBL" id="MBW75190.1"/>
    </source>
</evidence>
<dbReference type="AlphaFoldDB" id="A0A2M4DC66"/>
<evidence type="ECO:0000256" key="1">
    <source>
        <dbReference type="SAM" id="MobiDB-lite"/>
    </source>
</evidence>
<proteinExistence type="predicted"/>
<reference evidence="2" key="1">
    <citation type="submission" date="2018-01" db="EMBL/GenBank/DDBJ databases">
        <title>An insight into the sialome of Amazonian anophelines.</title>
        <authorList>
            <person name="Ribeiro J.M."/>
            <person name="Scarpassa V."/>
            <person name="Calvo E."/>
        </authorList>
    </citation>
    <scope>NUCLEOTIDE SEQUENCE</scope>
</reference>
<name>A0A2M4DC66_ANODA</name>
<accession>A0A2M4DC66</accession>
<feature type="compositionally biased region" description="Low complexity" evidence="1">
    <location>
        <begin position="8"/>
        <end position="22"/>
    </location>
</feature>
<protein>
    <submittedName>
        <fullName evidence="2">Putative secreted protein</fullName>
    </submittedName>
</protein>
<organism evidence="2">
    <name type="scientific">Anopheles darlingi</name>
    <name type="common">Mosquito</name>
    <dbReference type="NCBI Taxonomy" id="43151"/>
    <lineage>
        <taxon>Eukaryota</taxon>
        <taxon>Metazoa</taxon>
        <taxon>Ecdysozoa</taxon>
        <taxon>Arthropoda</taxon>
        <taxon>Hexapoda</taxon>
        <taxon>Insecta</taxon>
        <taxon>Pterygota</taxon>
        <taxon>Neoptera</taxon>
        <taxon>Endopterygota</taxon>
        <taxon>Diptera</taxon>
        <taxon>Nematocera</taxon>
        <taxon>Culicoidea</taxon>
        <taxon>Culicidae</taxon>
        <taxon>Anophelinae</taxon>
        <taxon>Anopheles</taxon>
    </lineage>
</organism>
<sequence length="73" mass="8216">MVPPGVMAATATAAATTTTTTTSIVDNERLRSNHSNPRSVASRRQDAAEQNFLRRYYELHPLHHHRLELYATL</sequence>
<feature type="region of interest" description="Disordered" evidence="1">
    <location>
        <begin position="1"/>
        <end position="46"/>
    </location>
</feature>
<dbReference type="EMBL" id="GGFL01011012">
    <property type="protein sequence ID" value="MBW75190.1"/>
    <property type="molecule type" value="Transcribed_RNA"/>
</dbReference>